<comment type="catalytic activity">
    <reaction evidence="8">
        <text>glycerol + NAD(+) = dihydroxyacetone + NADH + H(+)</text>
        <dbReference type="Rhea" id="RHEA:13769"/>
        <dbReference type="ChEBI" id="CHEBI:15378"/>
        <dbReference type="ChEBI" id="CHEBI:16016"/>
        <dbReference type="ChEBI" id="CHEBI:17754"/>
        <dbReference type="ChEBI" id="CHEBI:57540"/>
        <dbReference type="ChEBI" id="CHEBI:57945"/>
        <dbReference type="EC" id="1.1.1.6"/>
    </reaction>
</comment>
<feature type="binding site" evidence="9">
    <location>
        <position position="252"/>
    </location>
    <ligand>
        <name>glycerol</name>
        <dbReference type="ChEBI" id="CHEBI:17754"/>
    </ligand>
</feature>
<feature type="binding site" evidence="11">
    <location>
        <position position="125"/>
    </location>
    <ligand>
        <name>NAD(+)</name>
        <dbReference type="ChEBI" id="CHEBI:57540"/>
    </ligand>
</feature>
<dbReference type="SUPFAM" id="SSF56796">
    <property type="entry name" value="Dehydroquinate synthase-like"/>
    <property type="match status" value="1"/>
</dbReference>
<dbReference type="InterPro" id="IPR001670">
    <property type="entry name" value="ADH_Fe/GldA"/>
</dbReference>
<keyword evidence="9" id="KW-0862">Zinc</keyword>
<dbReference type="EC" id="1.1.1.6" evidence="6"/>
<name>A0A2K1PH79_9BACT</name>
<comment type="similarity">
    <text evidence="1">Belongs to the iron-containing alcohol dehydrogenase family.</text>
</comment>
<feature type="binding site" evidence="11">
    <location>
        <position position="37"/>
    </location>
    <ligand>
        <name>NAD(+)</name>
        <dbReference type="ChEBI" id="CHEBI:57540"/>
    </ligand>
</feature>
<dbReference type="PROSITE" id="PS00913">
    <property type="entry name" value="ADH_IRON_1"/>
    <property type="match status" value="1"/>
</dbReference>
<dbReference type="Gene3D" id="3.40.50.1970">
    <property type="match status" value="1"/>
</dbReference>
<evidence type="ECO:0000256" key="3">
    <source>
        <dbReference type="ARBA" id="ARBA00023002"/>
    </source>
</evidence>
<dbReference type="AlphaFoldDB" id="A0A2K1PH79"/>
<organism evidence="13 14">
    <name type="scientific">Petrotoga miotherma DSM 10691</name>
    <dbReference type="NCBI Taxonomy" id="1434326"/>
    <lineage>
        <taxon>Bacteria</taxon>
        <taxon>Thermotogati</taxon>
        <taxon>Thermotogota</taxon>
        <taxon>Thermotogae</taxon>
        <taxon>Petrotogales</taxon>
        <taxon>Petrotogaceae</taxon>
        <taxon>Petrotoga</taxon>
    </lineage>
</organism>
<feature type="binding site" evidence="9">
    <location>
        <position position="269"/>
    </location>
    <ligand>
        <name>glycerol</name>
        <dbReference type="ChEBI" id="CHEBI:17754"/>
    </ligand>
</feature>
<comment type="cofactor">
    <cofactor evidence="9">
        <name>Zn(2+)</name>
        <dbReference type="ChEBI" id="CHEBI:29105"/>
    </cofactor>
    <text evidence="9">Binds 1 zinc ion per subunit.</text>
</comment>
<dbReference type="PROSITE" id="PS00060">
    <property type="entry name" value="ADH_IRON_2"/>
    <property type="match status" value="1"/>
</dbReference>
<evidence type="ECO:0000256" key="5">
    <source>
        <dbReference type="ARBA" id="ARBA00037918"/>
    </source>
</evidence>
<feature type="binding site" evidence="11">
    <location>
        <begin position="92"/>
        <end position="96"/>
    </location>
    <ligand>
        <name>NAD(+)</name>
        <dbReference type="ChEBI" id="CHEBI:57540"/>
    </ligand>
</feature>
<feature type="binding site" evidence="11">
    <location>
        <position position="123"/>
    </location>
    <ligand>
        <name>NAD(+)</name>
        <dbReference type="ChEBI" id="CHEBI:57540"/>
    </ligand>
</feature>
<evidence type="ECO:0000256" key="9">
    <source>
        <dbReference type="PIRSR" id="PIRSR000112-1"/>
    </source>
</evidence>
<evidence type="ECO:0000256" key="2">
    <source>
        <dbReference type="ARBA" id="ARBA00022723"/>
    </source>
</evidence>
<proteinExistence type="inferred from homology"/>
<feature type="binding site" evidence="9">
    <location>
        <position position="169"/>
    </location>
    <ligand>
        <name>glycerol</name>
        <dbReference type="ChEBI" id="CHEBI:17754"/>
    </ligand>
</feature>
<dbReference type="PANTHER" id="PTHR43616:SF5">
    <property type="entry name" value="GLYCEROL DEHYDROGENASE 1"/>
    <property type="match status" value="1"/>
</dbReference>
<evidence type="ECO:0000313" key="14">
    <source>
        <dbReference type="Proteomes" id="UP000236199"/>
    </source>
</evidence>
<reference evidence="13 14" key="1">
    <citation type="submission" date="2013-12" db="EMBL/GenBank/DDBJ databases">
        <title>Comparative genomics of Petrotoga isolates.</title>
        <authorList>
            <person name="Nesbo C.L."/>
            <person name="Charchuk R."/>
            <person name="Chow K."/>
        </authorList>
    </citation>
    <scope>NUCLEOTIDE SEQUENCE [LARGE SCALE GENOMIC DNA]</scope>
    <source>
        <strain evidence="13 14">DSM 10691</strain>
    </source>
</reference>
<dbReference type="Pfam" id="PF00465">
    <property type="entry name" value="Fe-ADH"/>
    <property type="match status" value="1"/>
</dbReference>
<evidence type="ECO:0000256" key="6">
    <source>
        <dbReference type="ARBA" id="ARBA00039147"/>
    </source>
</evidence>
<keyword evidence="2 9" id="KW-0479">Metal-binding</keyword>
<evidence type="ECO:0000256" key="8">
    <source>
        <dbReference type="ARBA" id="ARBA00049006"/>
    </source>
</evidence>
<dbReference type="NCBIfam" id="NF006941">
    <property type="entry name" value="PRK09423.1"/>
    <property type="match status" value="1"/>
</dbReference>
<dbReference type="EMBL" id="AZRM01000007">
    <property type="protein sequence ID" value="PNS02144.1"/>
    <property type="molecule type" value="Genomic_DNA"/>
</dbReference>
<accession>A0A2K1PH79</accession>
<gene>
    <name evidence="13" type="primary">gldA</name>
    <name evidence="13" type="ORF">X928_01005</name>
</gene>
<feature type="binding site" evidence="10">
    <location>
        <position position="119"/>
    </location>
    <ligand>
        <name>glycerol</name>
        <dbReference type="ChEBI" id="CHEBI:17754"/>
    </ligand>
</feature>
<dbReference type="PIRSF" id="PIRSF000112">
    <property type="entry name" value="Glycerol_dehydrogenase"/>
    <property type="match status" value="1"/>
</dbReference>
<evidence type="ECO:0000313" key="13">
    <source>
        <dbReference type="EMBL" id="PNS02144.1"/>
    </source>
</evidence>
<comment type="caution">
    <text evidence="13">The sequence shown here is derived from an EMBL/GenBank/DDBJ whole genome shotgun (WGS) entry which is preliminary data.</text>
</comment>
<evidence type="ECO:0000256" key="4">
    <source>
        <dbReference type="ARBA" id="ARBA00023027"/>
    </source>
</evidence>
<dbReference type="GO" id="GO:0005829">
    <property type="term" value="C:cytosol"/>
    <property type="evidence" value="ECO:0007669"/>
    <property type="project" value="TreeGrafter"/>
</dbReference>
<dbReference type="InterPro" id="IPR016205">
    <property type="entry name" value="Glycerol_DH"/>
</dbReference>
<keyword evidence="14" id="KW-1185">Reference proteome</keyword>
<dbReference type="RefSeq" id="WP_103078096.1">
    <property type="nucleotide sequence ID" value="NZ_AZRM01000007.1"/>
</dbReference>
<dbReference type="PANTHER" id="PTHR43616">
    <property type="entry name" value="GLYCEROL DEHYDROGENASE"/>
    <property type="match status" value="1"/>
</dbReference>
<keyword evidence="4 11" id="KW-0520">NAD</keyword>
<dbReference type="CDD" id="cd08170">
    <property type="entry name" value="GlyDH"/>
    <property type="match status" value="1"/>
</dbReference>
<dbReference type="GO" id="GO:0046872">
    <property type="term" value="F:metal ion binding"/>
    <property type="evidence" value="ECO:0007669"/>
    <property type="project" value="UniProtKB-KW"/>
</dbReference>
<comment type="pathway">
    <text evidence="5">Polyol metabolism; glycerol fermentation; glycerone phosphate from glycerol (oxidative route): step 1/2.</text>
</comment>
<dbReference type="Gene3D" id="1.20.1090.10">
    <property type="entry name" value="Dehydroquinate synthase-like - alpha domain"/>
    <property type="match status" value="1"/>
</dbReference>
<feature type="domain" description="Alcohol dehydrogenase iron-type/glycerol dehydrogenase GldA" evidence="12">
    <location>
        <begin position="8"/>
        <end position="152"/>
    </location>
</feature>
<keyword evidence="3 13" id="KW-0560">Oxidoreductase</keyword>
<feature type="binding site" evidence="11">
    <location>
        <position position="129"/>
    </location>
    <ligand>
        <name>NAD(+)</name>
        <dbReference type="ChEBI" id="CHEBI:57540"/>
    </ligand>
</feature>
<protein>
    <recommendedName>
        <fullName evidence="7">Glycerol dehydrogenase</fullName>
        <ecNumber evidence="6">1.1.1.6</ecNumber>
    </recommendedName>
</protein>
<sequence>MTKVLTSPGKYVQGKKVIKQIGDYIKNLGEKALIIADPIVKELFLADLETGLKNFDYEIEFFKGECSKVEIERFKKKAAAEDADIIIGMGGGKTLDTSKAVAYYSQLPVVIVPTIAATDAPCSALSVIYTEDGVFEEYLFLPKNPDIVIVDTEIVAKAPVRFLVSGMGDALATYFEATASAVTRKTAMSGGTPTMTALYLAELCYNTLLKYGVSAKKAAEAGVVTEALEKIIEANTLLSGLGFESGGLAAAHAIHNGFTVLEETHAKTHGEKVAYSTLVQMVLEGRDPAEIEKVMNFCQEVGLPTTLADLGITEVTDNKILKVAEASCSKDETIHNMPFAVDAEMVKDAILAVDALSKNFNK</sequence>
<evidence type="ECO:0000256" key="1">
    <source>
        <dbReference type="ARBA" id="ARBA00007358"/>
    </source>
</evidence>
<evidence type="ECO:0000256" key="10">
    <source>
        <dbReference type="PIRSR" id="PIRSR000112-2"/>
    </source>
</evidence>
<dbReference type="Proteomes" id="UP000236199">
    <property type="component" value="Unassembled WGS sequence"/>
</dbReference>
<dbReference type="OrthoDB" id="5198708at2"/>
<dbReference type="GO" id="GO:0008888">
    <property type="term" value="F:glycerol dehydrogenase (NAD+) activity"/>
    <property type="evidence" value="ECO:0007669"/>
    <property type="project" value="UniProtKB-EC"/>
</dbReference>
<evidence type="ECO:0000256" key="11">
    <source>
        <dbReference type="PIRSR" id="PIRSR000112-3"/>
    </source>
</evidence>
<dbReference type="InterPro" id="IPR018211">
    <property type="entry name" value="ADH_Fe_CS"/>
</dbReference>
<evidence type="ECO:0000256" key="7">
    <source>
        <dbReference type="ARBA" id="ARBA00040132"/>
    </source>
</evidence>
<evidence type="ECO:0000259" key="12">
    <source>
        <dbReference type="Pfam" id="PF00465"/>
    </source>
</evidence>